<dbReference type="AlphaFoldDB" id="M1PA86"/>
<dbReference type="Pfam" id="PF26629">
    <property type="entry name" value="GT2_TM_C"/>
    <property type="match status" value="1"/>
</dbReference>
<dbReference type="InterPro" id="IPR050256">
    <property type="entry name" value="Glycosyltransferase_2"/>
</dbReference>
<gene>
    <name evidence="4" type="ordered locus">UWK_01997</name>
</gene>
<feature type="transmembrane region" description="Helical" evidence="1">
    <location>
        <begin position="275"/>
        <end position="300"/>
    </location>
</feature>
<dbReference type="CDD" id="cd04179">
    <property type="entry name" value="DPM_DPG-synthase_like"/>
    <property type="match status" value="1"/>
</dbReference>
<reference evidence="5" key="1">
    <citation type="journal article" date="2013" name="Stand. Genomic Sci.">
        <title>Complete genome sequence of Desulfocapsa sulfexigens, a marine deltaproteobacterium specialized in disproportionating inorganic sulfur compounds.</title>
        <authorList>
            <person name="Finster K.W."/>
            <person name="Kjeldsen K.U."/>
            <person name="Kube M."/>
            <person name="Reinhardt R."/>
            <person name="Mussmann M."/>
            <person name="Amann R."/>
            <person name="Schreiber L."/>
        </authorList>
    </citation>
    <scope>NUCLEOTIDE SEQUENCE [LARGE SCALE GENOMIC DNA]</scope>
    <source>
        <strain evidence="5">DSM 10523 / SB164P1</strain>
    </source>
</reference>
<dbReference type="eggNOG" id="COG0463">
    <property type="taxonomic scope" value="Bacteria"/>
</dbReference>
<dbReference type="InterPro" id="IPR029044">
    <property type="entry name" value="Nucleotide-diphossugar_trans"/>
</dbReference>
<keyword evidence="1" id="KW-0812">Transmembrane</keyword>
<dbReference type="KEGG" id="dsf:UWK_01997"/>
<keyword evidence="5" id="KW-1185">Reference proteome</keyword>
<dbReference type="PANTHER" id="PTHR48090:SF7">
    <property type="entry name" value="RFBJ PROTEIN"/>
    <property type="match status" value="1"/>
</dbReference>
<organism evidence="4 5">
    <name type="scientific">Desulfocapsa sulfexigens (strain DSM 10523 / SB164P1)</name>
    <dbReference type="NCBI Taxonomy" id="1167006"/>
    <lineage>
        <taxon>Bacteria</taxon>
        <taxon>Pseudomonadati</taxon>
        <taxon>Thermodesulfobacteriota</taxon>
        <taxon>Desulfobulbia</taxon>
        <taxon>Desulfobulbales</taxon>
        <taxon>Desulfocapsaceae</taxon>
        <taxon>Desulfocapsa</taxon>
    </lineage>
</organism>
<dbReference type="HOGENOM" id="CLU_033536_4_0_7"/>
<dbReference type="PANTHER" id="PTHR48090">
    <property type="entry name" value="UNDECAPRENYL-PHOSPHATE 4-DEOXY-4-FORMAMIDO-L-ARABINOSE TRANSFERASE-RELATED"/>
    <property type="match status" value="1"/>
</dbReference>
<name>M1PA86_DESSD</name>
<dbReference type="InterPro" id="IPR001173">
    <property type="entry name" value="Glyco_trans_2-like"/>
</dbReference>
<sequence length="397" mass="43310">MKPETVTAVEKDHNDCELSIVMPCLNEAETLASCISKALAFLSKNKVSGEIIIADNGSTDGSQSIAKQLGAQVVSIKTRGYGSALQGGITRAKGTYVIMADADASYDLYTLMPILEQLRKGYDLVMGNRFSGSIKPGAMPALHRYLGNPVLSFIGRLFFHPGIRDFHCGLRGFNRIAILNLHLCTLGMEFASEMVVKASFHNLSITEVPVTLYPDGRTRSPHLKSWRDGWRHLRFLLMFSPRWLFLYPGICLVSLGILGMALLVKGPLQIGNISIGIHTLLLSGAAILSGTQSISFAFLAKQFAINAGLLPQDKTIERLQRYMSLELLLIVGIITIAAGTGCVLYSIFLWSQVQFGALAPERMMRILVPAVTMTAVGIQIVITAFFKSILALETRSA</sequence>
<feature type="transmembrane region" description="Helical" evidence="1">
    <location>
        <begin position="327"/>
        <end position="351"/>
    </location>
</feature>
<evidence type="ECO:0000256" key="1">
    <source>
        <dbReference type="SAM" id="Phobius"/>
    </source>
</evidence>
<keyword evidence="1" id="KW-1133">Transmembrane helix</keyword>
<feature type="domain" description="Low-salt glycan biosynthesis hexosyltransferase Agl6 C-terminal transmembrane region" evidence="3">
    <location>
        <begin position="299"/>
        <end position="390"/>
    </location>
</feature>
<dbReference type="EMBL" id="CP003985">
    <property type="protein sequence ID" value="AGF78547.1"/>
    <property type="molecule type" value="Genomic_DNA"/>
</dbReference>
<dbReference type="GO" id="GO:0016740">
    <property type="term" value="F:transferase activity"/>
    <property type="evidence" value="ECO:0007669"/>
    <property type="project" value="UniProtKB-KW"/>
</dbReference>
<keyword evidence="1" id="KW-0472">Membrane</keyword>
<dbReference type="Pfam" id="PF00535">
    <property type="entry name" value="Glycos_transf_2"/>
    <property type="match status" value="1"/>
</dbReference>
<keyword evidence="4" id="KW-0808">Transferase</keyword>
<dbReference type="RefSeq" id="WP_015404238.1">
    <property type="nucleotide sequence ID" value="NC_020304.1"/>
</dbReference>
<evidence type="ECO:0000313" key="4">
    <source>
        <dbReference type="EMBL" id="AGF78547.1"/>
    </source>
</evidence>
<evidence type="ECO:0000313" key="5">
    <source>
        <dbReference type="Proteomes" id="UP000011721"/>
    </source>
</evidence>
<dbReference type="OrthoDB" id="9810303at2"/>
<proteinExistence type="predicted"/>
<dbReference type="Gene3D" id="3.90.550.10">
    <property type="entry name" value="Spore Coat Polysaccharide Biosynthesis Protein SpsA, Chain A"/>
    <property type="match status" value="1"/>
</dbReference>
<protein>
    <submittedName>
        <fullName evidence="4">Glycosyl transferase</fullName>
    </submittedName>
</protein>
<feature type="transmembrane region" description="Helical" evidence="1">
    <location>
        <begin position="244"/>
        <end position="263"/>
    </location>
</feature>
<dbReference type="STRING" id="1167006.UWK_01997"/>
<evidence type="ECO:0000259" key="3">
    <source>
        <dbReference type="Pfam" id="PF26629"/>
    </source>
</evidence>
<evidence type="ECO:0000259" key="2">
    <source>
        <dbReference type="Pfam" id="PF00535"/>
    </source>
</evidence>
<dbReference type="InterPro" id="IPR058718">
    <property type="entry name" value="Agl6_TM_C"/>
</dbReference>
<dbReference type="Proteomes" id="UP000011721">
    <property type="component" value="Chromosome"/>
</dbReference>
<feature type="domain" description="Glycosyltransferase 2-like" evidence="2">
    <location>
        <begin position="19"/>
        <end position="177"/>
    </location>
</feature>
<dbReference type="PATRIC" id="fig|1167006.5.peg.2187"/>
<dbReference type="SUPFAM" id="SSF53448">
    <property type="entry name" value="Nucleotide-diphospho-sugar transferases"/>
    <property type="match status" value="1"/>
</dbReference>
<accession>M1PA86</accession>
<feature type="transmembrane region" description="Helical" evidence="1">
    <location>
        <begin position="363"/>
        <end position="386"/>
    </location>
</feature>